<dbReference type="AlphaFoldDB" id="A0A7M2QLU2"/>
<reference evidence="1" key="1">
    <citation type="submission" date="2020-09" db="EMBL/GenBank/DDBJ databases">
        <authorList>
            <person name="Eze J.U."/>
            <person name="Rahube T.O."/>
        </authorList>
    </citation>
    <scope>NUCLEOTIDE SEQUENCE</scope>
</reference>
<sequence>MMEDGFVTVQSLNWQGKFYKAQPEPSTGNRCAGCAFRADGACGKPADLLAYTCIDSLRSDYRGIIWVEED</sequence>
<evidence type="ECO:0000313" key="1">
    <source>
        <dbReference type="EMBL" id="QOV05534.1"/>
    </source>
</evidence>
<dbReference type="EMBL" id="MT993626">
    <property type="protein sequence ID" value="QOV05534.1"/>
    <property type="molecule type" value="Genomic_DNA"/>
</dbReference>
<organism evidence="1">
    <name type="scientific">feces metagenome</name>
    <dbReference type="NCBI Taxonomy" id="1861841"/>
    <lineage>
        <taxon>unclassified sequences</taxon>
        <taxon>metagenomes</taxon>
        <taxon>organismal metagenomes</taxon>
    </lineage>
</organism>
<name>A0A7M2QLU2_9ZZZZ</name>
<proteinExistence type="predicted"/>
<protein>
    <submittedName>
        <fullName evidence="1">Uncharacterized protein</fullName>
    </submittedName>
</protein>
<accession>A0A7M2QLU2</accession>